<sequence length="300" mass="33432">MITIHGEVVDLTAEDMSNESKTDIDDIHISQDDSIIEISFNSPESPLQFEETKHVSCNSISGNIDSNVEPTNNDIPTETPQPDTSLPIRDTCLQSTDTTSTEIPQTDQSPLIEDTSHCVHLCCGRSARNTPYYTSEQICCPGWEHNAKSCSHLEPCYPGRCTGSRNTKTSMTTTVPTVNTTVHSFMNDTNRTEPNVSAKFTPVIEQGNATFTRRKATTKELISEYKIDATDKTEIDITWTNRPQFNLLQCNIIATFDADELFGYMPNIPDYIGNTSYGIVNAHFEIKHTKISLDGMLHVL</sequence>
<feature type="region of interest" description="Disordered" evidence="1">
    <location>
        <begin position="60"/>
        <end position="88"/>
    </location>
</feature>
<proteinExistence type="predicted"/>
<name>A0A8S3PNJ7_MYTED</name>
<feature type="compositionally biased region" description="Polar residues" evidence="1">
    <location>
        <begin position="60"/>
        <end position="84"/>
    </location>
</feature>
<comment type="caution">
    <text evidence="2">The sequence shown here is derived from an EMBL/GenBank/DDBJ whole genome shotgun (WGS) entry which is preliminary data.</text>
</comment>
<dbReference type="AlphaFoldDB" id="A0A8S3PNJ7"/>
<organism evidence="2 3">
    <name type="scientific">Mytilus edulis</name>
    <name type="common">Blue mussel</name>
    <dbReference type="NCBI Taxonomy" id="6550"/>
    <lineage>
        <taxon>Eukaryota</taxon>
        <taxon>Metazoa</taxon>
        <taxon>Spiralia</taxon>
        <taxon>Lophotrochozoa</taxon>
        <taxon>Mollusca</taxon>
        <taxon>Bivalvia</taxon>
        <taxon>Autobranchia</taxon>
        <taxon>Pteriomorphia</taxon>
        <taxon>Mytilida</taxon>
        <taxon>Mytiloidea</taxon>
        <taxon>Mytilidae</taxon>
        <taxon>Mytilinae</taxon>
        <taxon>Mytilus</taxon>
    </lineage>
</organism>
<dbReference type="Proteomes" id="UP000683360">
    <property type="component" value="Unassembled WGS sequence"/>
</dbReference>
<evidence type="ECO:0000313" key="2">
    <source>
        <dbReference type="EMBL" id="CAG2185455.1"/>
    </source>
</evidence>
<accession>A0A8S3PNJ7</accession>
<protein>
    <submittedName>
        <fullName evidence="2">Uncharacterized protein</fullName>
    </submittedName>
</protein>
<gene>
    <name evidence="2" type="ORF">MEDL_1044</name>
</gene>
<evidence type="ECO:0000256" key="1">
    <source>
        <dbReference type="SAM" id="MobiDB-lite"/>
    </source>
</evidence>
<dbReference type="EMBL" id="CAJPWZ010000087">
    <property type="protein sequence ID" value="CAG2185455.1"/>
    <property type="molecule type" value="Genomic_DNA"/>
</dbReference>
<dbReference type="OrthoDB" id="10060424at2759"/>
<reference evidence="2" key="1">
    <citation type="submission" date="2021-03" db="EMBL/GenBank/DDBJ databases">
        <authorList>
            <person name="Bekaert M."/>
        </authorList>
    </citation>
    <scope>NUCLEOTIDE SEQUENCE</scope>
</reference>
<evidence type="ECO:0000313" key="3">
    <source>
        <dbReference type="Proteomes" id="UP000683360"/>
    </source>
</evidence>
<keyword evidence="3" id="KW-1185">Reference proteome</keyword>